<protein>
    <recommendedName>
        <fullName evidence="3">F-box domain-containing protein</fullName>
    </recommendedName>
</protein>
<sequence>MPGLPPELIRRIVSYFRCDSDYTFLKRACLVSSSFRKPCQEVLFSELALYPSEDSFETSIGQRFLSLLDESPFVARYVKSLTILANSGAATKWLASDEALEAILGRLAALQIITDFTFVYITSGQWYTVPAQTRESIEGLCQSPSLSSLSIEYGPICLVTFASPSIKRLTLTNLIVESDCMLPSSLLGSTTPIHRPKLKQLNIHPHPTRDLSRVIPFLVGPSASVDITGLEVLSVTESSMPIEEYGLINCLLLPCASSLRVLALTLDPTGPLSGANLRSFINLSTLANLRELSIQVNNFFRRWQEPRGLHLLPSLLKATPLAGSLESFNLYIIHHHGTYQRYLHGGELDLYQYDVWQEIDVALTDKKQFPELRRVKVTVVDDYFSGKPTRQWVEECIPLVKRGGLLEARAMTYLAYEA</sequence>
<gene>
    <name evidence="1" type="ORF">FA15DRAFT_68565</name>
</gene>
<evidence type="ECO:0000313" key="1">
    <source>
        <dbReference type="EMBL" id="TFK21751.1"/>
    </source>
</evidence>
<dbReference type="OrthoDB" id="2745898at2759"/>
<dbReference type="EMBL" id="ML210259">
    <property type="protein sequence ID" value="TFK21751.1"/>
    <property type="molecule type" value="Genomic_DNA"/>
</dbReference>
<accession>A0A5C3KMS4</accession>
<dbReference type="Proteomes" id="UP000307440">
    <property type="component" value="Unassembled WGS sequence"/>
</dbReference>
<reference evidence="1 2" key="1">
    <citation type="journal article" date="2019" name="Nat. Ecol. Evol.">
        <title>Megaphylogeny resolves global patterns of mushroom evolution.</title>
        <authorList>
            <person name="Varga T."/>
            <person name="Krizsan K."/>
            <person name="Foldi C."/>
            <person name="Dima B."/>
            <person name="Sanchez-Garcia M."/>
            <person name="Sanchez-Ramirez S."/>
            <person name="Szollosi G.J."/>
            <person name="Szarkandi J.G."/>
            <person name="Papp V."/>
            <person name="Albert L."/>
            <person name="Andreopoulos W."/>
            <person name="Angelini C."/>
            <person name="Antonin V."/>
            <person name="Barry K.W."/>
            <person name="Bougher N.L."/>
            <person name="Buchanan P."/>
            <person name="Buyck B."/>
            <person name="Bense V."/>
            <person name="Catcheside P."/>
            <person name="Chovatia M."/>
            <person name="Cooper J."/>
            <person name="Damon W."/>
            <person name="Desjardin D."/>
            <person name="Finy P."/>
            <person name="Geml J."/>
            <person name="Haridas S."/>
            <person name="Hughes K."/>
            <person name="Justo A."/>
            <person name="Karasinski D."/>
            <person name="Kautmanova I."/>
            <person name="Kiss B."/>
            <person name="Kocsube S."/>
            <person name="Kotiranta H."/>
            <person name="LaButti K.M."/>
            <person name="Lechner B.E."/>
            <person name="Liimatainen K."/>
            <person name="Lipzen A."/>
            <person name="Lukacs Z."/>
            <person name="Mihaltcheva S."/>
            <person name="Morgado L.N."/>
            <person name="Niskanen T."/>
            <person name="Noordeloos M.E."/>
            <person name="Ohm R.A."/>
            <person name="Ortiz-Santana B."/>
            <person name="Ovrebo C."/>
            <person name="Racz N."/>
            <person name="Riley R."/>
            <person name="Savchenko A."/>
            <person name="Shiryaev A."/>
            <person name="Soop K."/>
            <person name="Spirin V."/>
            <person name="Szebenyi C."/>
            <person name="Tomsovsky M."/>
            <person name="Tulloss R.E."/>
            <person name="Uehling J."/>
            <person name="Grigoriev I.V."/>
            <person name="Vagvolgyi C."/>
            <person name="Papp T."/>
            <person name="Martin F.M."/>
            <person name="Miettinen O."/>
            <person name="Hibbett D.S."/>
            <person name="Nagy L.G."/>
        </authorList>
    </citation>
    <scope>NUCLEOTIDE SEQUENCE [LARGE SCALE GENOMIC DNA]</scope>
    <source>
        <strain evidence="1 2">CBS 121175</strain>
    </source>
</reference>
<evidence type="ECO:0000313" key="2">
    <source>
        <dbReference type="Proteomes" id="UP000307440"/>
    </source>
</evidence>
<keyword evidence="2" id="KW-1185">Reference proteome</keyword>
<dbReference type="AlphaFoldDB" id="A0A5C3KMS4"/>
<evidence type="ECO:0008006" key="3">
    <source>
        <dbReference type="Google" id="ProtNLM"/>
    </source>
</evidence>
<proteinExistence type="predicted"/>
<organism evidence="1 2">
    <name type="scientific">Coprinopsis marcescibilis</name>
    <name type="common">Agaric fungus</name>
    <name type="synonym">Psathyrella marcescibilis</name>
    <dbReference type="NCBI Taxonomy" id="230819"/>
    <lineage>
        <taxon>Eukaryota</taxon>
        <taxon>Fungi</taxon>
        <taxon>Dikarya</taxon>
        <taxon>Basidiomycota</taxon>
        <taxon>Agaricomycotina</taxon>
        <taxon>Agaricomycetes</taxon>
        <taxon>Agaricomycetidae</taxon>
        <taxon>Agaricales</taxon>
        <taxon>Agaricineae</taxon>
        <taxon>Psathyrellaceae</taxon>
        <taxon>Coprinopsis</taxon>
    </lineage>
</organism>
<name>A0A5C3KMS4_COPMA</name>